<accession>A0A4Z0GTS1</accession>
<organism evidence="1 2">
    <name type="scientific">Sporolactobacillus shoreae</name>
    <dbReference type="NCBI Taxonomy" id="1465501"/>
    <lineage>
        <taxon>Bacteria</taxon>
        <taxon>Bacillati</taxon>
        <taxon>Bacillota</taxon>
        <taxon>Bacilli</taxon>
        <taxon>Bacillales</taxon>
        <taxon>Sporolactobacillaceae</taxon>
        <taxon>Sporolactobacillus</taxon>
    </lineage>
</organism>
<evidence type="ECO:0000313" key="2">
    <source>
        <dbReference type="Proteomes" id="UP000298347"/>
    </source>
</evidence>
<comment type="caution">
    <text evidence="1">The sequence shown here is derived from an EMBL/GenBank/DDBJ whole genome shotgun (WGS) entry which is preliminary data.</text>
</comment>
<dbReference type="EMBL" id="SRJD01000001">
    <property type="protein sequence ID" value="TGB00380.1"/>
    <property type="molecule type" value="Genomic_DNA"/>
</dbReference>
<proteinExistence type="predicted"/>
<evidence type="ECO:0000313" key="1">
    <source>
        <dbReference type="EMBL" id="TGB00380.1"/>
    </source>
</evidence>
<dbReference type="RefSeq" id="WP_135347025.1">
    <property type="nucleotide sequence ID" value="NZ_SRJD01000001.1"/>
</dbReference>
<keyword evidence="2" id="KW-1185">Reference proteome</keyword>
<dbReference type="AlphaFoldDB" id="A0A4Z0GTS1"/>
<name>A0A4Z0GTS1_9BACL</name>
<protein>
    <submittedName>
        <fullName evidence="1">Uncharacterized protein</fullName>
    </submittedName>
</protein>
<reference evidence="1 2" key="1">
    <citation type="journal article" date="2015" name="Int. J. Syst. Evol. Microbiol.">
        <title>Sporolactobacillus shoreae sp. nov. and Sporolactobacillus spathodeae sp. nov., two spore-forming lactic acid bacteria isolated from tree barks in Thailand.</title>
        <authorList>
            <person name="Thamacharoensuk T."/>
            <person name="Kitahara M."/>
            <person name="Ohkuma M."/>
            <person name="Thongchul N."/>
            <person name="Tanasupawat S."/>
        </authorList>
    </citation>
    <scope>NUCLEOTIDE SEQUENCE [LARGE SCALE GENOMIC DNA]</scope>
    <source>
        <strain evidence="1 2">BK92</strain>
    </source>
</reference>
<gene>
    <name evidence="1" type="ORF">E4665_01505</name>
</gene>
<dbReference type="Proteomes" id="UP000298347">
    <property type="component" value="Unassembled WGS sequence"/>
</dbReference>
<sequence>MYEEYTKRLSDIQKLIDFACENNMSIDKLVSSLELLKTMKLDETRQATDNLLKGSDDLFKKILGNIEM</sequence>